<dbReference type="EMBL" id="CAJVPL010003888">
    <property type="protein sequence ID" value="CAG8640107.1"/>
    <property type="molecule type" value="Genomic_DNA"/>
</dbReference>
<proteinExistence type="predicted"/>
<reference evidence="1" key="1">
    <citation type="submission" date="2021-06" db="EMBL/GenBank/DDBJ databases">
        <authorList>
            <person name="Kallberg Y."/>
            <person name="Tangrot J."/>
            <person name="Rosling A."/>
        </authorList>
    </citation>
    <scope>NUCLEOTIDE SEQUENCE</scope>
    <source>
        <strain evidence="1">MT106</strain>
    </source>
</reference>
<evidence type="ECO:0000313" key="1">
    <source>
        <dbReference type="EMBL" id="CAG8640107.1"/>
    </source>
</evidence>
<evidence type="ECO:0000313" key="2">
    <source>
        <dbReference type="Proteomes" id="UP000789831"/>
    </source>
</evidence>
<dbReference type="OrthoDB" id="2406499at2759"/>
<comment type="caution">
    <text evidence="1">The sequence shown here is derived from an EMBL/GenBank/DDBJ whole genome shotgun (WGS) entry which is preliminary data.</text>
</comment>
<dbReference type="InterPro" id="IPR013761">
    <property type="entry name" value="SAM/pointed_sf"/>
</dbReference>
<dbReference type="AlphaFoldDB" id="A0A9N9DH25"/>
<dbReference type="Gene3D" id="1.10.150.50">
    <property type="entry name" value="Transcription Factor, Ets-1"/>
    <property type="match status" value="1"/>
</dbReference>
<keyword evidence="2" id="KW-1185">Reference proteome</keyword>
<dbReference type="Proteomes" id="UP000789831">
    <property type="component" value="Unassembled WGS sequence"/>
</dbReference>
<gene>
    <name evidence="1" type="ORF">AGERDE_LOCUS10936</name>
</gene>
<accession>A0A9N9DH25</accession>
<protein>
    <submittedName>
        <fullName evidence="1">8162_t:CDS:1</fullName>
    </submittedName>
</protein>
<feature type="non-terminal residue" evidence="1">
    <location>
        <position position="1"/>
    </location>
</feature>
<name>A0A9N9DH25_9GLOM</name>
<sequence length="365" mass="41399">SLDLDDEDIQKITDQKVAGQVFLRLTEEKLMEDGLKRGPAGAIAGLIETLKGEEQGVGESGLMERIGQLEETQKETLNLLKRQFDDSQTFGLSSMNTQKRLKLCARFGVKPQVEVIAFNNFERVGDSPSPFAWRKNVSENDHSEEYIDYIQNTFLGAEFLTGYRVLDVHSNPKFWKNGTTGAVVIQSVPPARSQNVVKLVFELKKKVGDGDEHQAIGELIASNEISSKKPVVMLTDFSSTFNFYWIGRSQDESTTSVVCMTGFNDIHQASTFARALVAPDRVVEHIAQENRDNLPLDEKRVVITELVYDETGDDIANLDDFVDEMEPEERASYEITKKLKRFRPFVPPTFREWYPTKPFPLAWYL</sequence>
<organism evidence="1 2">
    <name type="scientific">Ambispora gerdemannii</name>
    <dbReference type="NCBI Taxonomy" id="144530"/>
    <lineage>
        <taxon>Eukaryota</taxon>
        <taxon>Fungi</taxon>
        <taxon>Fungi incertae sedis</taxon>
        <taxon>Mucoromycota</taxon>
        <taxon>Glomeromycotina</taxon>
        <taxon>Glomeromycetes</taxon>
        <taxon>Archaeosporales</taxon>
        <taxon>Ambisporaceae</taxon>
        <taxon>Ambispora</taxon>
    </lineage>
</organism>